<organism evidence="1 2">
    <name type="scientific">Compostimonas suwonensis</name>
    <dbReference type="NCBI Taxonomy" id="1048394"/>
    <lineage>
        <taxon>Bacteria</taxon>
        <taxon>Bacillati</taxon>
        <taxon>Actinomycetota</taxon>
        <taxon>Actinomycetes</taxon>
        <taxon>Micrococcales</taxon>
        <taxon>Microbacteriaceae</taxon>
        <taxon>Compostimonas</taxon>
    </lineage>
</organism>
<reference evidence="1 2" key="1">
    <citation type="submission" date="2017-11" db="EMBL/GenBank/DDBJ databases">
        <title>Genomic Encyclopedia of Archaeal and Bacterial Type Strains, Phase II (KMG-II): From Individual Species to Whole Genera.</title>
        <authorList>
            <person name="Goeker M."/>
        </authorList>
    </citation>
    <scope>NUCLEOTIDE SEQUENCE [LARGE SCALE GENOMIC DNA]</scope>
    <source>
        <strain evidence="1 2">DSM 25625</strain>
    </source>
</reference>
<gene>
    <name evidence="1" type="ORF">CLV54_1895</name>
</gene>
<comment type="caution">
    <text evidence="1">The sequence shown here is derived from an EMBL/GenBank/DDBJ whole genome shotgun (WGS) entry which is preliminary data.</text>
</comment>
<name>A0A2M9BVY0_9MICO</name>
<dbReference type="RefSeq" id="WP_100344699.1">
    <property type="nucleotide sequence ID" value="NZ_PGFB01000003.1"/>
</dbReference>
<accession>A0A2M9BVY0</accession>
<evidence type="ECO:0000313" key="2">
    <source>
        <dbReference type="Proteomes" id="UP000230161"/>
    </source>
</evidence>
<keyword evidence="2" id="KW-1185">Reference proteome</keyword>
<dbReference type="Proteomes" id="UP000230161">
    <property type="component" value="Unassembled WGS sequence"/>
</dbReference>
<dbReference type="OrthoDB" id="5103427at2"/>
<dbReference type="AlphaFoldDB" id="A0A2M9BVY0"/>
<sequence length="351" mass="37526">MDEGLTVPTGERHPAVSEYGDGWVVVRSEAPIVHLTTWFADLWTRTAVTGARVILETPPTTVLGETVRATIDESRGVWLVRGRHGLYNGRTGRLVGSYPAALELGPPRNAFEISTDFLVGERPQVVQLITTASTRHRAGESVVLGRDLEHLAAAAGVVPVGWGPHEPAIAAWDPARLTEFARRRMPRQTTLVVEGSSSDPLAGTITARRTSNGVEEVTTLVTGAGPVGAQQTRDRVTGFAAALAELAATRLTLFAITLARQGRADLATSPVLQPPAEPIALLIGAPAVKQLQIDVGRLVERFGAIRTGRGRLPAVAVPLAARDVPEWTELGRVLEAVGFDRLTEATGIRWN</sequence>
<protein>
    <submittedName>
        <fullName evidence="1">Uncharacterized protein</fullName>
    </submittedName>
</protein>
<dbReference type="Pfam" id="PF19674">
    <property type="entry name" value="DUF6177"/>
    <property type="match status" value="1"/>
</dbReference>
<proteinExistence type="predicted"/>
<evidence type="ECO:0000313" key="1">
    <source>
        <dbReference type="EMBL" id="PJJ62102.1"/>
    </source>
</evidence>
<dbReference type="EMBL" id="PGFB01000003">
    <property type="protein sequence ID" value="PJJ62102.1"/>
    <property type="molecule type" value="Genomic_DNA"/>
</dbReference>
<dbReference type="InterPro" id="IPR046175">
    <property type="entry name" value="DUF6177"/>
</dbReference>